<proteinExistence type="predicted"/>
<dbReference type="RefSeq" id="WP_099155883.1">
    <property type="nucleotide sequence ID" value="NZ_PDUD01000080.1"/>
</dbReference>
<keyword evidence="1" id="KW-0472">Membrane</keyword>
<dbReference type="Proteomes" id="UP000223913">
    <property type="component" value="Unassembled WGS sequence"/>
</dbReference>
<feature type="transmembrane region" description="Helical" evidence="1">
    <location>
        <begin position="71"/>
        <end position="93"/>
    </location>
</feature>
<protein>
    <recommendedName>
        <fullName evidence="4">DUF4013 domain-containing protein</fullName>
    </recommendedName>
</protein>
<feature type="transmembrane region" description="Helical" evidence="1">
    <location>
        <begin position="99"/>
        <end position="122"/>
    </location>
</feature>
<feature type="transmembrane region" description="Helical" evidence="1">
    <location>
        <begin position="222"/>
        <end position="244"/>
    </location>
</feature>
<dbReference type="AlphaFoldDB" id="A0A2D0MWP8"/>
<feature type="transmembrane region" description="Helical" evidence="1">
    <location>
        <begin position="20"/>
        <end position="39"/>
    </location>
</feature>
<accession>A0A2D0MWP8</accession>
<organism evidence="2 3">
    <name type="scientific">Flavilitoribacter nigricans (strain ATCC 23147 / DSM 23189 / NBRC 102662 / NCIMB 1420 / SS-2)</name>
    <name type="common">Lewinella nigricans</name>
    <dbReference type="NCBI Taxonomy" id="1122177"/>
    <lineage>
        <taxon>Bacteria</taxon>
        <taxon>Pseudomonadati</taxon>
        <taxon>Bacteroidota</taxon>
        <taxon>Saprospiria</taxon>
        <taxon>Saprospirales</taxon>
        <taxon>Lewinellaceae</taxon>
        <taxon>Flavilitoribacter</taxon>
    </lineage>
</organism>
<feature type="transmembrane region" description="Helical" evidence="1">
    <location>
        <begin position="143"/>
        <end position="161"/>
    </location>
</feature>
<dbReference type="OrthoDB" id="7058714at2"/>
<keyword evidence="3" id="KW-1185">Reference proteome</keyword>
<evidence type="ECO:0008006" key="4">
    <source>
        <dbReference type="Google" id="ProtNLM"/>
    </source>
</evidence>
<evidence type="ECO:0000313" key="3">
    <source>
        <dbReference type="Proteomes" id="UP000223913"/>
    </source>
</evidence>
<keyword evidence="1" id="KW-0812">Transmembrane</keyword>
<name>A0A2D0MWP8_FLAN2</name>
<reference evidence="2 3" key="1">
    <citation type="submission" date="2017-10" db="EMBL/GenBank/DDBJ databases">
        <title>The draft genome sequence of Lewinella nigricans NBRC 102662.</title>
        <authorList>
            <person name="Wang K."/>
        </authorList>
    </citation>
    <scope>NUCLEOTIDE SEQUENCE [LARGE SCALE GENOMIC DNA]</scope>
    <source>
        <strain evidence="2 3">NBRC 102662</strain>
    </source>
</reference>
<feature type="transmembrane region" description="Helical" evidence="1">
    <location>
        <begin position="194"/>
        <end position="215"/>
    </location>
</feature>
<comment type="caution">
    <text evidence="2">The sequence shown here is derived from an EMBL/GenBank/DDBJ whole genome shotgun (WGS) entry which is preliminary data.</text>
</comment>
<sequence length="255" mass="29279">MSKNKSTAPKEPVKWVLRLWQWIVLVILSIIPFVNFIFLRGWRIKVVEKVVRAPQLFDAKSSKQKKVAMELFSPIVNAPMFFLKGAILWLVHWLFWSPIIIFFLLMGYEMLISFVEILIWGGKSLFGLTQTTFTEIMADNKQNLLTIVLGTTVYYFIYWPIYRAGMIRYAVEGKVRYLFQILQNLKFAQKYARFFIPACFYATAVDLILLNLAVLIGASIPVIGYGIVVVIIFPAVYATTAYVYGNLAKKIYGAA</sequence>
<evidence type="ECO:0000256" key="1">
    <source>
        <dbReference type="SAM" id="Phobius"/>
    </source>
</evidence>
<evidence type="ECO:0000313" key="2">
    <source>
        <dbReference type="EMBL" id="PHN00701.1"/>
    </source>
</evidence>
<dbReference type="EMBL" id="PDUD01000080">
    <property type="protein sequence ID" value="PHN00701.1"/>
    <property type="molecule type" value="Genomic_DNA"/>
</dbReference>
<gene>
    <name evidence="2" type="ORF">CRP01_40830</name>
</gene>
<keyword evidence="1" id="KW-1133">Transmembrane helix</keyword>